<evidence type="ECO:0000256" key="3">
    <source>
        <dbReference type="ARBA" id="ARBA00022475"/>
    </source>
</evidence>
<dbReference type="InterPro" id="IPR017871">
    <property type="entry name" value="ABC_transporter-like_CS"/>
</dbReference>
<dbReference type="RefSeq" id="WP_062686498.1">
    <property type="nucleotide sequence ID" value="NZ_KQ758632.1"/>
</dbReference>
<feature type="domain" description="ABC transporter" evidence="10">
    <location>
        <begin position="338"/>
        <end position="571"/>
    </location>
</feature>
<dbReference type="PANTHER" id="PTHR43394">
    <property type="entry name" value="ATP-DEPENDENT PERMEASE MDL1, MITOCHONDRIAL"/>
    <property type="match status" value="1"/>
</dbReference>
<keyword evidence="4 9" id="KW-0812">Transmembrane</keyword>
<evidence type="ECO:0000256" key="6">
    <source>
        <dbReference type="ARBA" id="ARBA00022840"/>
    </source>
</evidence>
<name>A0A0V8JPI5_9BACI</name>
<dbReference type="FunFam" id="3.40.50.300:FF:000221">
    <property type="entry name" value="Multidrug ABC transporter ATP-binding protein"/>
    <property type="match status" value="1"/>
</dbReference>
<reference evidence="12 13" key="1">
    <citation type="submission" date="2015-11" db="EMBL/GenBank/DDBJ databases">
        <title>Bacillus caseinolyticus sp nov.</title>
        <authorList>
            <person name="Dastager S.G."/>
            <person name="Mawlankar R."/>
        </authorList>
    </citation>
    <scope>NUCLEOTIDE SEQUENCE [LARGE SCALE GENOMIC DNA]</scope>
    <source>
        <strain evidence="12 13">SGD-V-76</strain>
    </source>
</reference>
<feature type="transmembrane region" description="Helical" evidence="9">
    <location>
        <begin position="156"/>
        <end position="175"/>
    </location>
</feature>
<dbReference type="GO" id="GO:0015421">
    <property type="term" value="F:ABC-type oligopeptide transporter activity"/>
    <property type="evidence" value="ECO:0007669"/>
    <property type="project" value="TreeGrafter"/>
</dbReference>
<dbReference type="GO" id="GO:0005524">
    <property type="term" value="F:ATP binding"/>
    <property type="evidence" value="ECO:0007669"/>
    <property type="project" value="UniProtKB-KW"/>
</dbReference>
<evidence type="ECO:0000256" key="8">
    <source>
        <dbReference type="ARBA" id="ARBA00023136"/>
    </source>
</evidence>
<dbReference type="InterPro" id="IPR027417">
    <property type="entry name" value="P-loop_NTPase"/>
</dbReference>
<dbReference type="GO" id="GO:0016887">
    <property type="term" value="F:ATP hydrolysis activity"/>
    <property type="evidence" value="ECO:0007669"/>
    <property type="project" value="InterPro"/>
</dbReference>
<keyword evidence="3" id="KW-1003">Cell membrane</keyword>
<comment type="caution">
    <text evidence="12">The sequence shown here is derived from an EMBL/GenBank/DDBJ whole genome shotgun (WGS) entry which is preliminary data.</text>
</comment>
<evidence type="ECO:0000256" key="7">
    <source>
        <dbReference type="ARBA" id="ARBA00022989"/>
    </source>
</evidence>
<feature type="transmembrane region" description="Helical" evidence="9">
    <location>
        <begin position="17"/>
        <end position="36"/>
    </location>
</feature>
<gene>
    <name evidence="12" type="ORF">AS180_04700</name>
</gene>
<dbReference type="PROSITE" id="PS50893">
    <property type="entry name" value="ABC_TRANSPORTER_2"/>
    <property type="match status" value="1"/>
</dbReference>
<dbReference type="InterPro" id="IPR036640">
    <property type="entry name" value="ABC1_TM_sf"/>
</dbReference>
<dbReference type="PROSITE" id="PS50929">
    <property type="entry name" value="ABC_TM1F"/>
    <property type="match status" value="1"/>
</dbReference>
<comment type="subcellular location">
    <subcellularLocation>
        <location evidence="1">Cell membrane</location>
        <topology evidence="1">Multi-pass membrane protein</topology>
    </subcellularLocation>
</comment>
<dbReference type="InterPro" id="IPR003439">
    <property type="entry name" value="ABC_transporter-like_ATP-bd"/>
</dbReference>
<feature type="transmembrane region" description="Helical" evidence="9">
    <location>
        <begin position="56"/>
        <end position="77"/>
    </location>
</feature>
<dbReference type="InterPro" id="IPR039421">
    <property type="entry name" value="Type_1_exporter"/>
</dbReference>
<keyword evidence="13" id="KW-1185">Reference proteome</keyword>
<feature type="transmembrane region" description="Helical" evidence="9">
    <location>
        <begin position="131"/>
        <end position="150"/>
    </location>
</feature>
<dbReference type="EMBL" id="LNQP01000012">
    <property type="protein sequence ID" value="KSU88964.1"/>
    <property type="molecule type" value="Genomic_DNA"/>
</dbReference>
<keyword evidence="7 9" id="KW-1133">Transmembrane helix</keyword>
<feature type="transmembrane region" description="Helical" evidence="9">
    <location>
        <begin position="283"/>
        <end position="301"/>
    </location>
</feature>
<accession>A0A0V8JPI5</accession>
<dbReference type="PANTHER" id="PTHR43394:SF1">
    <property type="entry name" value="ATP-BINDING CASSETTE SUB-FAMILY B MEMBER 10, MITOCHONDRIAL"/>
    <property type="match status" value="1"/>
</dbReference>
<evidence type="ECO:0000256" key="1">
    <source>
        <dbReference type="ARBA" id="ARBA00004651"/>
    </source>
</evidence>
<dbReference type="PROSITE" id="PS00211">
    <property type="entry name" value="ABC_TRANSPORTER_1"/>
    <property type="match status" value="1"/>
</dbReference>
<evidence type="ECO:0000256" key="9">
    <source>
        <dbReference type="SAM" id="Phobius"/>
    </source>
</evidence>
<organism evidence="12 13">
    <name type="scientific">Priestia veravalensis</name>
    <dbReference type="NCBI Taxonomy" id="1414648"/>
    <lineage>
        <taxon>Bacteria</taxon>
        <taxon>Bacillati</taxon>
        <taxon>Bacillota</taxon>
        <taxon>Bacilli</taxon>
        <taxon>Bacillales</taxon>
        <taxon>Bacillaceae</taxon>
        <taxon>Priestia</taxon>
    </lineage>
</organism>
<dbReference type="CDD" id="cd18541">
    <property type="entry name" value="ABC_6TM_TmrB_like"/>
    <property type="match status" value="1"/>
</dbReference>
<dbReference type="AlphaFoldDB" id="A0A0V8JPI5"/>
<evidence type="ECO:0000256" key="5">
    <source>
        <dbReference type="ARBA" id="ARBA00022741"/>
    </source>
</evidence>
<dbReference type="Pfam" id="PF00664">
    <property type="entry name" value="ABC_membrane"/>
    <property type="match status" value="1"/>
</dbReference>
<proteinExistence type="predicted"/>
<keyword evidence="6 12" id="KW-0067">ATP-binding</keyword>
<dbReference type="InterPro" id="IPR011527">
    <property type="entry name" value="ABC1_TM_dom"/>
</dbReference>
<evidence type="ECO:0000313" key="12">
    <source>
        <dbReference type="EMBL" id="KSU88964.1"/>
    </source>
</evidence>
<evidence type="ECO:0000259" key="11">
    <source>
        <dbReference type="PROSITE" id="PS50929"/>
    </source>
</evidence>
<feature type="transmembrane region" description="Helical" evidence="9">
    <location>
        <begin position="243"/>
        <end position="263"/>
    </location>
</feature>
<keyword evidence="2" id="KW-0813">Transport</keyword>
<dbReference type="SMART" id="SM00382">
    <property type="entry name" value="AAA"/>
    <property type="match status" value="1"/>
</dbReference>
<dbReference type="FunFam" id="1.20.1560.10:FF:000011">
    <property type="entry name" value="Multidrug ABC transporter ATP-binding protein"/>
    <property type="match status" value="1"/>
</dbReference>
<evidence type="ECO:0000313" key="13">
    <source>
        <dbReference type="Proteomes" id="UP000053681"/>
    </source>
</evidence>
<sequence length="588" mass="66136">MNIFRDLGWFFKQEKRAYIIGILLLIAVALLQLVPPRVIGWAVDAIEKGSLSKEKLLQMVLLLGAAAVGSYGMRYIWRVMIFGAAVKLARQMRNTLYEHFTKMNQTFYQSKRTGDLMAHATNDIQAIQQTAGIGVLTFADSVITGSVVLITMAVTISWKLTLISLLPMPLMAWLTNKYGTMLHQRFGEAQAAFSSLNDKVQESITGVKVVKTFGKETSEVDMFTRQSADVVQKNMKVARIDSLFDPTISFIVSWSFLFALIFGSRMVVSNEITLGELVTFTTYLGLLVWPMLAFGWLFNIVERGRASYDRVFALLQEKNEIVESEKPITKRPNGAITVQIDRFVYPGTDEAVLKDIHFSLQEGQTLGIVGKTGAGKTTLLKLLIREFDLTVGDIYFDQHSIKSYSFDFLYNSIGYVPQDHFLFSTTVGENIAFSNQNASHSDIERVAQLAHVHEDITCFTDGYETIVGEKGVSLSGGQKQRLSIARALLQDPQMLFLDDSLSAVDGKTEALILKSLKQHRRNKTTVITTHRLSAVAHADLILVIKGGRIIQRGRHEELLKEHGWYQEMYTRQQLEEIVEAGGYEYHEK</sequence>
<evidence type="ECO:0000256" key="2">
    <source>
        <dbReference type="ARBA" id="ARBA00022448"/>
    </source>
</evidence>
<keyword evidence="8 9" id="KW-0472">Membrane</keyword>
<dbReference type="Gene3D" id="1.20.1560.10">
    <property type="entry name" value="ABC transporter type 1, transmembrane domain"/>
    <property type="match status" value="1"/>
</dbReference>
<keyword evidence="5" id="KW-0547">Nucleotide-binding</keyword>
<evidence type="ECO:0000256" key="4">
    <source>
        <dbReference type="ARBA" id="ARBA00022692"/>
    </source>
</evidence>
<feature type="domain" description="ABC transmembrane type-1" evidence="11">
    <location>
        <begin position="19"/>
        <end position="303"/>
    </location>
</feature>
<dbReference type="SUPFAM" id="SSF52540">
    <property type="entry name" value="P-loop containing nucleoside triphosphate hydrolases"/>
    <property type="match status" value="1"/>
</dbReference>
<dbReference type="Proteomes" id="UP000053681">
    <property type="component" value="Unassembled WGS sequence"/>
</dbReference>
<dbReference type="InterPro" id="IPR003593">
    <property type="entry name" value="AAA+_ATPase"/>
</dbReference>
<evidence type="ECO:0000259" key="10">
    <source>
        <dbReference type="PROSITE" id="PS50893"/>
    </source>
</evidence>
<dbReference type="GO" id="GO:0005886">
    <property type="term" value="C:plasma membrane"/>
    <property type="evidence" value="ECO:0007669"/>
    <property type="project" value="UniProtKB-SubCell"/>
</dbReference>
<protein>
    <submittedName>
        <fullName evidence="12">Multidrug ABC transporter ATP-binding protein</fullName>
    </submittedName>
</protein>
<dbReference type="SUPFAM" id="SSF90123">
    <property type="entry name" value="ABC transporter transmembrane region"/>
    <property type="match status" value="1"/>
</dbReference>
<dbReference type="Pfam" id="PF00005">
    <property type="entry name" value="ABC_tran"/>
    <property type="match status" value="1"/>
</dbReference>
<dbReference type="Gene3D" id="3.40.50.300">
    <property type="entry name" value="P-loop containing nucleotide triphosphate hydrolases"/>
    <property type="match status" value="1"/>
</dbReference>